<dbReference type="InterPro" id="IPR007111">
    <property type="entry name" value="NACHT_NTPase"/>
</dbReference>
<dbReference type="PANTHER" id="PTHR10039:SF14">
    <property type="entry name" value="NACHT DOMAIN-CONTAINING PROTEIN"/>
    <property type="match status" value="1"/>
</dbReference>
<proteinExistence type="predicted"/>
<dbReference type="PROSITE" id="PS50837">
    <property type="entry name" value="NACHT"/>
    <property type="match status" value="1"/>
</dbReference>
<evidence type="ECO:0000259" key="2">
    <source>
        <dbReference type="PROSITE" id="PS50837"/>
    </source>
</evidence>
<dbReference type="SUPFAM" id="SSF82171">
    <property type="entry name" value="DPP6 N-terminal domain-like"/>
    <property type="match status" value="1"/>
</dbReference>
<name>A0A9P6L8S3_9AGAM</name>
<dbReference type="PANTHER" id="PTHR10039">
    <property type="entry name" value="AMELOGENIN"/>
    <property type="match status" value="1"/>
</dbReference>
<dbReference type="Pfam" id="PF24883">
    <property type="entry name" value="NPHP3_N"/>
    <property type="match status" value="1"/>
</dbReference>
<evidence type="ECO:0000313" key="3">
    <source>
        <dbReference type="EMBL" id="KAF9787470.1"/>
    </source>
</evidence>
<dbReference type="InterPro" id="IPR015943">
    <property type="entry name" value="WD40/YVTN_repeat-like_dom_sf"/>
</dbReference>
<dbReference type="AlphaFoldDB" id="A0A9P6L8S3"/>
<dbReference type="Gene3D" id="2.130.10.10">
    <property type="entry name" value="YVTN repeat-like/Quinoprotein amine dehydrogenase"/>
    <property type="match status" value="1"/>
</dbReference>
<feature type="domain" description="NACHT" evidence="2">
    <location>
        <begin position="116"/>
        <end position="258"/>
    </location>
</feature>
<keyword evidence="1" id="KW-0677">Repeat</keyword>
<reference evidence="3" key="1">
    <citation type="journal article" date="2020" name="Nat. Commun.">
        <title>Large-scale genome sequencing of mycorrhizal fungi provides insights into the early evolution of symbiotic traits.</title>
        <authorList>
            <person name="Miyauchi S."/>
            <person name="Kiss E."/>
            <person name="Kuo A."/>
            <person name="Drula E."/>
            <person name="Kohler A."/>
            <person name="Sanchez-Garcia M."/>
            <person name="Morin E."/>
            <person name="Andreopoulos B."/>
            <person name="Barry K.W."/>
            <person name="Bonito G."/>
            <person name="Buee M."/>
            <person name="Carver A."/>
            <person name="Chen C."/>
            <person name="Cichocki N."/>
            <person name="Clum A."/>
            <person name="Culley D."/>
            <person name="Crous P.W."/>
            <person name="Fauchery L."/>
            <person name="Girlanda M."/>
            <person name="Hayes R.D."/>
            <person name="Keri Z."/>
            <person name="LaButti K."/>
            <person name="Lipzen A."/>
            <person name="Lombard V."/>
            <person name="Magnuson J."/>
            <person name="Maillard F."/>
            <person name="Murat C."/>
            <person name="Nolan M."/>
            <person name="Ohm R.A."/>
            <person name="Pangilinan J."/>
            <person name="Pereira M.F."/>
            <person name="Perotto S."/>
            <person name="Peter M."/>
            <person name="Pfister S."/>
            <person name="Riley R."/>
            <person name="Sitrit Y."/>
            <person name="Stielow J.B."/>
            <person name="Szollosi G."/>
            <person name="Zifcakova L."/>
            <person name="Stursova M."/>
            <person name="Spatafora J.W."/>
            <person name="Tedersoo L."/>
            <person name="Vaario L.M."/>
            <person name="Yamada A."/>
            <person name="Yan M."/>
            <person name="Wang P."/>
            <person name="Xu J."/>
            <person name="Bruns T."/>
            <person name="Baldrian P."/>
            <person name="Vilgalys R."/>
            <person name="Dunand C."/>
            <person name="Henrissat B."/>
            <person name="Grigoriev I.V."/>
            <person name="Hibbett D."/>
            <person name="Nagy L.G."/>
            <person name="Martin F.M."/>
        </authorList>
    </citation>
    <scope>NUCLEOTIDE SEQUENCE</scope>
    <source>
        <strain evidence="3">UH-Tt-Lm1</strain>
    </source>
</reference>
<organism evidence="3 4">
    <name type="scientific">Thelephora terrestris</name>
    <dbReference type="NCBI Taxonomy" id="56493"/>
    <lineage>
        <taxon>Eukaryota</taxon>
        <taxon>Fungi</taxon>
        <taxon>Dikarya</taxon>
        <taxon>Basidiomycota</taxon>
        <taxon>Agaricomycotina</taxon>
        <taxon>Agaricomycetes</taxon>
        <taxon>Thelephorales</taxon>
        <taxon>Thelephoraceae</taxon>
        <taxon>Thelephora</taxon>
    </lineage>
</organism>
<dbReference type="EMBL" id="WIUZ02000005">
    <property type="protein sequence ID" value="KAF9787470.1"/>
    <property type="molecule type" value="Genomic_DNA"/>
</dbReference>
<sequence length="1218" mass="136190">MRLFETLEDIKEKLQNLSKRSTTGGATEGEANMSDVCDLADHLRDVLVEYQFSQQKAIFEQNCRLIDAVDLSVLNGCTRAKGAEFRHGTRSSCLKGTRTAVLDDIELWSRDYKASPVYWLNGVAGTGKSTIAQTIAERVFADGRLGASFFCSRDFQDRRNLLYIFPTLAFQLAQKYPKFRSILVPLLRSNPDIAHELPLSQMESLIVGPLSSSAISTVIIIDALDECVDEDPQSAILSVMGRLVEDIPNVKFFITGRPEPRIQSGFRLGLLRPLTDVFVLHEVDPSVVNMDIRLFLEHGLQELAERHGVEQDGWPTEENIDLLCKRAAGLFVYAVATVKFLDHSFMAPSDQLDIIMKSPGSTAHEGQANLQLGATLDSLYISALQAAFSRAPAGDDEKVRSVIGAVVLAVDPLSPSAIADLVNMGKHQVMKILQLIRSLLKLTENLDSPVLPFHKSFPDFIINSLRCSNERFYISPSTGHLNLALSCLELMNHSLGQNLLSLPDYSLNSEVKDLEERISKHISLSLRYACKSWHSHLIEVKEDIPAIIPALENFLQVGFLAWLEVLSVIGGARGAVLALEKLIPWLQEVTDDYHLLHTARDYFQFATTFLELISISAAHIYHSALELSPLSSLVQKFYYHKRPCPSPRVVIGTPESWKPTTAGSTKSFNYLSSAWSPCGQFIAIVAERAVEIWDALTLKLLSTMQSPTVATRFKRGVTYSPDGRSLAGCSHDAIIIWDTQTGGMAKEVKFRDPHNGLDIMWSLDGRTIGRISRGSYNVAAGHTYNFTLYNVISGATLSSEKLQSEVTPQFWACNKYFQVTTITRDQKSHTLEIFEAGITVTRIKSFPLKSHSPVGYSSFGPFSLTTHRLSVLISQSHNHDPELLIMDITTSEVLLQAKGSYHDICYSPDGNLLAATTKAYLSIWRYTPGRYVQWKEIPQQPIKLQFSPTLSSIFGYAGALLCSLHLDYPPTSSTAKSLITTHSRPLDAFSPHDTFIVTTYHNKSTLAVTSLKSPNPFPSQFIDTDLEISEIVLTGNVLLVKSSETIVGWLLTEDGEVDGILGNSRADQNDSLWKVSPQDLNPAFLARLEGRENHLEFAVKDDIAAIKYSGVILHAYHTRTGEIIKRDNLPSMRPWYHFKNPLNRDDCNIYHRKQKETPECSWPVSQNSLQEGWIKDPEGRHRLWLHPYWRAVGNEVDWLDKVTTLRLRNSSELVVIKF</sequence>
<keyword evidence="4" id="KW-1185">Reference proteome</keyword>
<comment type="caution">
    <text evidence="3">The sequence shown here is derived from an EMBL/GenBank/DDBJ whole genome shotgun (WGS) entry which is preliminary data.</text>
</comment>
<dbReference type="SUPFAM" id="SSF52540">
    <property type="entry name" value="P-loop containing nucleoside triphosphate hydrolases"/>
    <property type="match status" value="1"/>
</dbReference>
<gene>
    <name evidence="3" type="ORF">BJ322DRAFT_725438</name>
</gene>
<evidence type="ECO:0000313" key="4">
    <source>
        <dbReference type="Proteomes" id="UP000736335"/>
    </source>
</evidence>
<evidence type="ECO:0000256" key="1">
    <source>
        <dbReference type="ARBA" id="ARBA00022737"/>
    </source>
</evidence>
<dbReference type="Proteomes" id="UP000736335">
    <property type="component" value="Unassembled WGS sequence"/>
</dbReference>
<dbReference type="InterPro" id="IPR056884">
    <property type="entry name" value="NPHP3-like_N"/>
</dbReference>
<dbReference type="InterPro" id="IPR027417">
    <property type="entry name" value="P-loop_NTPase"/>
</dbReference>
<accession>A0A9P6L8S3</accession>
<reference evidence="3" key="2">
    <citation type="submission" date="2020-11" db="EMBL/GenBank/DDBJ databases">
        <authorList>
            <consortium name="DOE Joint Genome Institute"/>
            <person name="Kuo A."/>
            <person name="Miyauchi S."/>
            <person name="Kiss E."/>
            <person name="Drula E."/>
            <person name="Kohler A."/>
            <person name="Sanchez-Garcia M."/>
            <person name="Andreopoulos B."/>
            <person name="Barry K.W."/>
            <person name="Bonito G."/>
            <person name="Buee M."/>
            <person name="Carver A."/>
            <person name="Chen C."/>
            <person name="Cichocki N."/>
            <person name="Clum A."/>
            <person name="Culley D."/>
            <person name="Crous P.W."/>
            <person name="Fauchery L."/>
            <person name="Girlanda M."/>
            <person name="Hayes R."/>
            <person name="Keri Z."/>
            <person name="Labutti K."/>
            <person name="Lipzen A."/>
            <person name="Lombard V."/>
            <person name="Magnuson J."/>
            <person name="Maillard F."/>
            <person name="Morin E."/>
            <person name="Murat C."/>
            <person name="Nolan M."/>
            <person name="Ohm R."/>
            <person name="Pangilinan J."/>
            <person name="Pereira M."/>
            <person name="Perotto S."/>
            <person name="Peter M."/>
            <person name="Riley R."/>
            <person name="Sitrit Y."/>
            <person name="Stielow B."/>
            <person name="Szollosi G."/>
            <person name="Zifcakova L."/>
            <person name="Stursova M."/>
            <person name="Spatafora J.W."/>
            <person name="Tedersoo L."/>
            <person name="Vaario L.-M."/>
            <person name="Yamada A."/>
            <person name="Yan M."/>
            <person name="Wang P."/>
            <person name="Xu J."/>
            <person name="Bruns T."/>
            <person name="Baldrian P."/>
            <person name="Vilgalys R."/>
            <person name="Henrissat B."/>
            <person name="Grigoriev I.V."/>
            <person name="Hibbett D."/>
            <person name="Nagy L.G."/>
            <person name="Martin F.M."/>
        </authorList>
    </citation>
    <scope>NUCLEOTIDE SEQUENCE</scope>
    <source>
        <strain evidence="3">UH-Tt-Lm1</strain>
    </source>
</reference>
<dbReference type="Gene3D" id="3.40.50.300">
    <property type="entry name" value="P-loop containing nucleotide triphosphate hydrolases"/>
    <property type="match status" value="1"/>
</dbReference>
<dbReference type="OrthoDB" id="5988599at2759"/>
<protein>
    <recommendedName>
        <fullName evidence="2">NACHT domain-containing protein</fullName>
    </recommendedName>
</protein>